<proteinExistence type="predicted"/>
<feature type="region of interest" description="Disordered" evidence="1">
    <location>
        <begin position="108"/>
        <end position="147"/>
    </location>
</feature>
<comment type="caution">
    <text evidence="4">The sequence shown here is derived from an EMBL/GenBank/DDBJ whole genome shotgun (WGS) entry which is preliminary data.</text>
</comment>
<dbReference type="Pfam" id="PF13456">
    <property type="entry name" value="RVT_3"/>
    <property type="match status" value="1"/>
</dbReference>
<dbReference type="PANTHER" id="PTHR47074">
    <property type="entry name" value="BNAC02G40300D PROTEIN"/>
    <property type="match status" value="1"/>
</dbReference>
<dbReference type="Gene3D" id="3.30.420.10">
    <property type="entry name" value="Ribonuclease H-like superfamily/Ribonuclease H"/>
    <property type="match status" value="1"/>
</dbReference>
<feature type="compositionally biased region" description="Polar residues" evidence="1">
    <location>
        <begin position="226"/>
        <end position="243"/>
    </location>
</feature>
<gene>
    <name evidence="4" type="ORF">G2W53_001537</name>
</gene>
<protein>
    <submittedName>
        <fullName evidence="4">Copia protein</fullName>
    </submittedName>
</protein>
<dbReference type="EMBL" id="JAAIUW010000001">
    <property type="protein sequence ID" value="KAF7844632.1"/>
    <property type="molecule type" value="Genomic_DNA"/>
</dbReference>
<dbReference type="InterPro" id="IPR044730">
    <property type="entry name" value="RNase_H-like_dom_plant"/>
</dbReference>
<evidence type="ECO:0000256" key="1">
    <source>
        <dbReference type="SAM" id="MobiDB-lite"/>
    </source>
</evidence>
<dbReference type="InterPro" id="IPR002156">
    <property type="entry name" value="RNaseH_domain"/>
</dbReference>
<evidence type="ECO:0000313" key="5">
    <source>
        <dbReference type="Proteomes" id="UP000634136"/>
    </source>
</evidence>
<feature type="compositionally biased region" description="Low complexity" evidence="1">
    <location>
        <begin position="113"/>
        <end position="132"/>
    </location>
</feature>
<dbReference type="SUPFAM" id="SSF56672">
    <property type="entry name" value="DNA/RNA polymerases"/>
    <property type="match status" value="1"/>
</dbReference>
<accession>A0A834XGG7</accession>
<dbReference type="InterPro" id="IPR043502">
    <property type="entry name" value="DNA/RNA_pol_sf"/>
</dbReference>
<dbReference type="PANTHER" id="PTHR47074:SF21">
    <property type="entry name" value="RNASE H TYPE-1 DOMAIN-CONTAINING PROTEIN"/>
    <property type="match status" value="1"/>
</dbReference>
<sequence>MAASTASSSSSSTSADSASSAQSKACSLFSSSSQTASVKLDRTNYLFWESVVLSLIEGHKLTSHIDGLVSPLPHWPIMEASLLAFETRMEQLNRFASLTVQPAVNVAQRGDSDNSSNNNSNAGKGNGNCRGNFRGGRRGRGHGPNGGSRPYCHLCEKAGQTVSNCYYRIYVSRHVVFDSSIFPFANGFLNRRVSSSLTNNDEIPALVINRDISRSSNVPEVEGDKSSSTATRSMAQMSPTATHPVTEIVPRGLADSENLSSSREGSCAPNGSAGLAPFSLESTGTAHSNETLSAKDSHAQPAPPSEAQTTQQHHMVTRAKLGIHKPKYPYIGLLKTETPISMDTASEPRSVTEALSKPHWKKAMLEELQALQRNKMWVLIPYDGRQKTLLQWGFQNARSDTSLFFLRHKGLTVYILIYVDDILVTGSDVNYLKNFVQKLNALFALKDLGPLYYFLGLEIYRDSSGFYLNQSKYTIDLLKKFHLSDCAPVSIPMITGATRLFSCSSAIQAEAKALRDAASLIASLGLNQVTVETDCLELASAFNGSSPCWIIEAILSDVRAVHPSLAPKVLHWIRRDANKVADLVAKLAIRRELPFIWTWNPPVSIRAALLEDKIHCIPRLVRFCIFAPAV</sequence>
<dbReference type="InterPro" id="IPR013103">
    <property type="entry name" value="RVT_2"/>
</dbReference>
<dbReference type="Proteomes" id="UP000634136">
    <property type="component" value="Unassembled WGS sequence"/>
</dbReference>
<evidence type="ECO:0000313" key="4">
    <source>
        <dbReference type="EMBL" id="KAF7844632.1"/>
    </source>
</evidence>
<evidence type="ECO:0000259" key="2">
    <source>
        <dbReference type="Pfam" id="PF07727"/>
    </source>
</evidence>
<feature type="domain" description="Reverse transcriptase Ty1/copia-type" evidence="2">
    <location>
        <begin position="386"/>
        <end position="494"/>
    </location>
</feature>
<dbReference type="CDD" id="cd06222">
    <property type="entry name" value="RNase_H_like"/>
    <property type="match status" value="1"/>
</dbReference>
<dbReference type="InterPro" id="IPR036397">
    <property type="entry name" value="RNaseH_sf"/>
</dbReference>
<dbReference type="AlphaFoldDB" id="A0A834XGG7"/>
<dbReference type="GO" id="GO:0003676">
    <property type="term" value="F:nucleic acid binding"/>
    <property type="evidence" value="ECO:0007669"/>
    <property type="project" value="InterPro"/>
</dbReference>
<dbReference type="OrthoDB" id="7473114at2759"/>
<dbReference type="Pfam" id="PF07727">
    <property type="entry name" value="RVT_2"/>
    <property type="match status" value="1"/>
</dbReference>
<feature type="compositionally biased region" description="Polar residues" evidence="1">
    <location>
        <begin position="280"/>
        <end position="292"/>
    </location>
</feature>
<organism evidence="4 5">
    <name type="scientific">Senna tora</name>
    <dbReference type="NCBI Taxonomy" id="362788"/>
    <lineage>
        <taxon>Eukaryota</taxon>
        <taxon>Viridiplantae</taxon>
        <taxon>Streptophyta</taxon>
        <taxon>Embryophyta</taxon>
        <taxon>Tracheophyta</taxon>
        <taxon>Spermatophyta</taxon>
        <taxon>Magnoliopsida</taxon>
        <taxon>eudicotyledons</taxon>
        <taxon>Gunneridae</taxon>
        <taxon>Pentapetalae</taxon>
        <taxon>rosids</taxon>
        <taxon>fabids</taxon>
        <taxon>Fabales</taxon>
        <taxon>Fabaceae</taxon>
        <taxon>Caesalpinioideae</taxon>
        <taxon>Cassia clade</taxon>
        <taxon>Senna</taxon>
    </lineage>
</organism>
<dbReference type="GO" id="GO:0004523">
    <property type="term" value="F:RNA-DNA hybrid ribonuclease activity"/>
    <property type="evidence" value="ECO:0007669"/>
    <property type="project" value="InterPro"/>
</dbReference>
<name>A0A834XGG7_9FABA</name>
<dbReference type="SUPFAM" id="SSF53098">
    <property type="entry name" value="Ribonuclease H-like"/>
    <property type="match status" value="1"/>
</dbReference>
<feature type="region of interest" description="Disordered" evidence="1">
    <location>
        <begin position="216"/>
        <end position="314"/>
    </location>
</feature>
<keyword evidence="5" id="KW-1185">Reference proteome</keyword>
<dbReference type="InterPro" id="IPR052929">
    <property type="entry name" value="RNase_H-like_EbsB-rel"/>
</dbReference>
<evidence type="ECO:0000259" key="3">
    <source>
        <dbReference type="Pfam" id="PF13456"/>
    </source>
</evidence>
<feature type="domain" description="RNase H type-1" evidence="3">
    <location>
        <begin position="496"/>
        <end position="588"/>
    </location>
</feature>
<reference evidence="4" key="1">
    <citation type="submission" date="2020-09" db="EMBL/GenBank/DDBJ databases">
        <title>Genome-Enabled Discovery of Anthraquinone Biosynthesis in Senna tora.</title>
        <authorList>
            <person name="Kang S.-H."/>
            <person name="Pandey R.P."/>
            <person name="Lee C.-M."/>
            <person name="Sim J.-S."/>
            <person name="Jeong J.-T."/>
            <person name="Choi B.-S."/>
            <person name="Jung M."/>
            <person name="Ginzburg D."/>
            <person name="Zhao K."/>
            <person name="Won S.Y."/>
            <person name="Oh T.-J."/>
            <person name="Yu Y."/>
            <person name="Kim N.-H."/>
            <person name="Lee O.R."/>
            <person name="Lee T.-H."/>
            <person name="Bashyal P."/>
            <person name="Kim T.-S."/>
            <person name="Lee W.-H."/>
            <person name="Kawkins C."/>
            <person name="Kim C.-K."/>
            <person name="Kim J.S."/>
            <person name="Ahn B.O."/>
            <person name="Rhee S.Y."/>
            <person name="Sohng J.K."/>
        </authorList>
    </citation>
    <scope>NUCLEOTIDE SEQUENCE</scope>
    <source>
        <tissue evidence="4">Leaf</tissue>
    </source>
</reference>
<dbReference type="InterPro" id="IPR012337">
    <property type="entry name" value="RNaseH-like_sf"/>
</dbReference>